<organism evidence="6 7">
    <name type="scientific">Coptis chinensis</name>
    <dbReference type="NCBI Taxonomy" id="261450"/>
    <lineage>
        <taxon>Eukaryota</taxon>
        <taxon>Viridiplantae</taxon>
        <taxon>Streptophyta</taxon>
        <taxon>Embryophyta</taxon>
        <taxon>Tracheophyta</taxon>
        <taxon>Spermatophyta</taxon>
        <taxon>Magnoliopsida</taxon>
        <taxon>Ranunculales</taxon>
        <taxon>Ranunculaceae</taxon>
        <taxon>Coptidoideae</taxon>
        <taxon>Coptis</taxon>
    </lineage>
</organism>
<keyword evidence="2 5" id="KW-0812">Transmembrane</keyword>
<dbReference type="OrthoDB" id="5348404at2759"/>
<dbReference type="Proteomes" id="UP000631114">
    <property type="component" value="Unassembled WGS sequence"/>
</dbReference>
<dbReference type="AlphaFoldDB" id="A0A835IDT5"/>
<gene>
    <name evidence="6" type="ORF">IFM89_020760</name>
</gene>
<comment type="caution">
    <text evidence="6">The sequence shown here is derived from an EMBL/GenBank/DDBJ whole genome shotgun (WGS) entry which is preliminary data.</text>
</comment>
<proteinExistence type="predicted"/>
<accession>A0A835IDT5</accession>
<evidence type="ECO:0000313" key="7">
    <source>
        <dbReference type="Proteomes" id="UP000631114"/>
    </source>
</evidence>
<reference evidence="6 7" key="1">
    <citation type="submission" date="2020-10" db="EMBL/GenBank/DDBJ databases">
        <title>The Coptis chinensis genome and diversification of protoberbering-type alkaloids.</title>
        <authorList>
            <person name="Wang B."/>
            <person name="Shu S."/>
            <person name="Song C."/>
            <person name="Liu Y."/>
        </authorList>
    </citation>
    <scope>NUCLEOTIDE SEQUENCE [LARGE SCALE GENOMIC DNA]</scope>
    <source>
        <strain evidence="6">HL-2020</strain>
        <tissue evidence="6">Leaf</tissue>
    </source>
</reference>
<dbReference type="Pfam" id="PF03619">
    <property type="entry name" value="Solute_trans_a"/>
    <property type="match status" value="1"/>
</dbReference>
<name>A0A835IDT5_9MAGN</name>
<dbReference type="GO" id="GO:0016020">
    <property type="term" value="C:membrane"/>
    <property type="evidence" value="ECO:0007669"/>
    <property type="project" value="UniProtKB-SubCell"/>
</dbReference>
<evidence type="ECO:0000313" key="6">
    <source>
        <dbReference type="EMBL" id="KAF9614837.1"/>
    </source>
</evidence>
<dbReference type="InterPro" id="IPR005178">
    <property type="entry name" value="Ostalpha/TMEM184C"/>
</dbReference>
<protein>
    <submittedName>
        <fullName evidence="6">Uncharacterized protein</fullName>
    </submittedName>
</protein>
<dbReference type="PANTHER" id="PTHR23423">
    <property type="entry name" value="ORGANIC SOLUTE TRANSPORTER-RELATED"/>
    <property type="match status" value="1"/>
</dbReference>
<keyword evidence="4 5" id="KW-0472">Membrane</keyword>
<evidence type="ECO:0000256" key="2">
    <source>
        <dbReference type="ARBA" id="ARBA00022692"/>
    </source>
</evidence>
<dbReference type="EMBL" id="JADFTS010000003">
    <property type="protein sequence ID" value="KAF9614837.1"/>
    <property type="molecule type" value="Genomic_DNA"/>
</dbReference>
<comment type="subcellular location">
    <subcellularLocation>
        <location evidence="1">Membrane</location>
        <topology evidence="1">Multi-pass membrane protein</topology>
    </subcellularLocation>
</comment>
<evidence type="ECO:0000256" key="4">
    <source>
        <dbReference type="ARBA" id="ARBA00023136"/>
    </source>
</evidence>
<evidence type="ECO:0000256" key="1">
    <source>
        <dbReference type="ARBA" id="ARBA00004141"/>
    </source>
</evidence>
<keyword evidence="3 5" id="KW-1133">Transmembrane helix</keyword>
<evidence type="ECO:0000256" key="3">
    <source>
        <dbReference type="ARBA" id="ARBA00022989"/>
    </source>
</evidence>
<sequence length="104" mass="11557">MALSSNSYFQVTDRDLHLPATIIAGSFILVALVLSFFLIFQQLRSYTNPAIISLLNPKLSLACDILRNCYEAFAFYSFGRYLVACLGKLSSLFSFLFPASAITI</sequence>
<evidence type="ECO:0000256" key="5">
    <source>
        <dbReference type="SAM" id="Phobius"/>
    </source>
</evidence>
<keyword evidence="7" id="KW-1185">Reference proteome</keyword>
<feature type="transmembrane region" description="Helical" evidence="5">
    <location>
        <begin position="20"/>
        <end position="40"/>
    </location>
</feature>